<evidence type="ECO:0000313" key="3">
    <source>
        <dbReference type="Proteomes" id="UP000070133"/>
    </source>
</evidence>
<feature type="chain" id="PRO_5007806669" description="Hydrophobin" evidence="1">
    <location>
        <begin position="23"/>
        <end position="144"/>
    </location>
</feature>
<dbReference type="OrthoDB" id="10408589at2759"/>
<feature type="signal peptide" evidence="1">
    <location>
        <begin position="1"/>
        <end position="22"/>
    </location>
</feature>
<dbReference type="Proteomes" id="UP000070133">
    <property type="component" value="Unassembled WGS sequence"/>
</dbReference>
<gene>
    <name evidence="2" type="ORF">AC578_10617</name>
</gene>
<keyword evidence="1" id="KW-0732">Signal</keyword>
<evidence type="ECO:0008006" key="4">
    <source>
        <dbReference type="Google" id="ProtNLM"/>
    </source>
</evidence>
<evidence type="ECO:0000256" key="1">
    <source>
        <dbReference type="SAM" id="SignalP"/>
    </source>
</evidence>
<protein>
    <recommendedName>
        <fullName evidence="4">Hydrophobin</fullName>
    </recommendedName>
</protein>
<keyword evidence="3" id="KW-1185">Reference proteome</keyword>
<reference evidence="2 3" key="1">
    <citation type="submission" date="2015-07" db="EMBL/GenBank/DDBJ databases">
        <title>Comparative genomics of the Sigatoka disease complex on banana suggests a link between parallel evolutionary changes in Pseudocercospora fijiensis and Pseudocercospora eumusae and increased virulence on the banana host.</title>
        <authorList>
            <person name="Chang T.-C."/>
            <person name="Salvucci A."/>
            <person name="Crous P.W."/>
            <person name="Stergiopoulos I."/>
        </authorList>
    </citation>
    <scope>NUCLEOTIDE SEQUENCE [LARGE SCALE GENOMIC DNA]</scope>
    <source>
        <strain evidence="2 3">CBS 114824</strain>
    </source>
</reference>
<evidence type="ECO:0000313" key="2">
    <source>
        <dbReference type="EMBL" id="KXT02955.1"/>
    </source>
</evidence>
<sequence length="144" mass="15254">MHLVEAGTLVLGISLFSSLASADPYAYAYPPSTPVITPDTPRKYCACLRPGDGRQDPEPTKKVCPEFSQNGAYYTELDFSGPGGGYIGACAKVGYGVIETFAAKCIAIYGAKGHDGEAGAQCCESDAEHKNYSCQDYPPDPTKI</sequence>
<dbReference type="EMBL" id="LFZN01000035">
    <property type="protein sequence ID" value="KXT02955.1"/>
    <property type="molecule type" value="Genomic_DNA"/>
</dbReference>
<accession>A0A139HKD5</accession>
<comment type="caution">
    <text evidence="2">The sequence shown here is derived from an EMBL/GenBank/DDBJ whole genome shotgun (WGS) entry which is preliminary data.</text>
</comment>
<name>A0A139HKD5_9PEZI</name>
<proteinExistence type="predicted"/>
<organism evidence="2 3">
    <name type="scientific">Pseudocercospora eumusae</name>
    <dbReference type="NCBI Taxonomy" id="321146"/>
    <lineage>
        <taxon>Eukaryota</taxon>
        <taxon>Fungi</taxon>
        <taxon>Dikarya</taxon>
        <taxon>Ascomycota</taxon>
        <taxon>Pezizomycotina</taxon>
        <taxon>Dothideomycetes</taxon>
        <taxon>Dothideomycetidae</taxon>
        <taxon>Mycosphaerellales</taxon>
        <taxon>Mycosphaerellaceae</taxon>
        <taxon>Pseudocercospora</taxon>
    </lineage>
</organism>
<dbReference type="AlphaFoldDB" id="A0A139HKD5"/>